<evidence type="ECO:0000256" key="3">
    <source>
        <dbReference type="HAMAP-Rule" id="MF_00632"/>
    </source>
</evidence>
<accession>A0A849AH96</accession>
<dbReference type="CDD" id="cd11740">
    <property type="entry name" value="YajQ_like"/>
    <property type="match status" value="1"/>
</dbReference>
<dbReference type="Gene3D" id="3.30.70.990">
    <property type="entry name" value="YajQ-like, domain 2"/>
    <property type="match status" value="1"/>
</dbReference>
<dbReference type="EMBL" id="JABENB010000001">
    <property type="protein sequence ID" value="NNG38936.1"/>
    <property type="molecule type" value="Genomic_DNA"/>
</dbReference>
<evidence type="ECO:0000313" key="5">
    <source>
        <dbReference type="Proteomes" id="UP000557772"/>
    </source>
</evidence>
<dbReference type="NCBIfam" id="NF003819">
    <property type="entry name" value="PRK05412.1"/>
    <property type="match status" value="1"/>
</dbReference>
<gene>
    <name evidence="4" type="ORF">HJ588_06565</name>
</gene>
<dbReference type="InterPro" id="IPR035570">
    <property type="entry name" value="UPF0234_N"/>
</dbReference>
<name>A0A849AH96_9MICO</name>
<dbReference type="Pfam" id="PF04461">
    <property type="entry name" value="YajQ"/>
    <property type="match status" value="1"/>
</dbReference>
<dbReference type="InterPro" id="IPR035571">
    <property type="entry name" value="UPF0234-like_C"/>
</dbReference>
<evidence type="ECO:0000256" key="2">
    <source>
        <dbReference type="ARBA" id="ARBA00093450"/>
    </source>
</evidence>
<dbReference type="Proteomes" id="UP000557772">
    <property type="component" value="Unassembled WGS sequence"/>
</dbReference>
<dbReference type="GO" id="GO:0005829">
    <property type="term" value="C:cytosol"/>
    <property type="evidence" value="ECO:0007669"/>
    <property type="project" value="TreeGrafter"/>
</dbReference>
<dbReference type="Gene3D" id="3.30.70.860">
    <property type="match status" value="1"/>
</dbReference>
<comment type="function">
    <text evidence="3">Nucleotide-binding protein.</text>
</comment>
<proteinExistence type="inferred from homology"/>
<dbReference type="SUPFAM" id="SSF89963">
    <property type="entry name" value="YajQ-like"/>
    <property type="match status" value="2"/>
</dbReference>
<dbReference type="HAMAP" id="MF_00632">
    <property type="entry name" value="UPF0234"/>
    <property type="match status" value="1"/>
</dbReference>
<protein>
    <recommendedName>
        <fullName evidence="3">Nucleotide-binding protein HJ588_06565</fullName>
    </recommendedName>
</protein>
<evidence type="ECO:0000256" key="1">
    <source>
        <dbReference type="ARBA" id="ARBA00022741"/>
    </source>
</evidence>
<evidence type="ECO:0000313" key="4">
    <source>
        <dbReference type="EMBL" id="NNG38936.1"/>
    </source>
</evidence>
<keyword evidence="1 3" id="KW-0547">Nucleotide-binding</keyword>
<dbReference type="PANTHER" id="PTHR30476:SF0">
    <property type="entry name" value="UPF0234 PROTEIN YAJQ"/>
    <property type="match status" value="1"/>
</dbReference>
<dbReference type="InterPro" id="IPR007551">
    <property type="entry name" value="YajQ/Smlt4090-like"/>
</dbReference>
<organism evidence="4 5">
    <name type="scientific">Flexivirga aerilata</name>
    <dbReference type="NCBI Taxonomy" id="1656889"/>
    <lineage>
        <taxon>Bacteria</taxon>
        <taxon>Bacillati</taxon>
        <taxon>Actinomycetota</taxon>
        <taxon>Actinomycetes</taxon>
        <taxon>Micrococcales</taxon>
        <taxon>Dermacoccaceae</taxon>
        <taxon>Flexivirga</taxon>
    </lineage>
</organism>
<dbReference type="AlphaFoldDB" id="A0A849AH96"/>
<dbReference type="GO" id="GO:0000166">
    <property type="term" value="F:nucleotide binding"/>
    <property type="evidence" value="ECO:0007669"/>
    <property type="project" value="UniProtKB-UniRule"/>
</dbReference>
<comment type="caution">
    <text evidence="4">The sequence shown here is derived from an EMBL/GenBank/DDBJ whole genome shotgun (WGS) entry which is preliminary data.</text>
</comment>
<keyword evidence="5" id="KW-1185">Reference proteome</keyword>
<sequence>MADSSFDIVSKTDKQEVSNALNQAAKEISTRFDFRGVGAEIDWSGEKILMKANAPERVLAVLDVFQTKLVKRGVSLKALELSDDGEPKVSGKEYRLEATLKDGISQENAKKISKIIRDEGPKSVKSRIEGDELRVTSKSRDDLQEVQRLLKAADLDVALQFTNYR</sequence>
<comment type="similarity">
    <text evidence="2 3">Belongs to the YajQ family.</text>
</comment>
<dbReference type="FunFam" id="3.30.70.860:FF:000004">
    <property type="entry name" value="UPF0234 protein AWC22_11905"/>
    <property type="match status" value="1"/>
</dbReference>
<reference evidence="4 5" key="1">
    <citation type="submission" date="2020-05" db="EMBL/GenBank/DDBJ databases">
        <title>Flexivirga sp. ID2601S isolated from air conditioner.</title>
        <authorList>
            <person name="Kim D.H."/>
        </authorList>
    </citation>
    <scope>NUCLEOTIDE SEQUENCE [LARGE SCALE GENOMIC DNA]</scope>
    <source>
        <strain evidence="4 5">ID2601S</strain>
    </source>
</reference>
<dbReference type="InterPro" id="IPR036183">
    <property type="entry name" value="YajQ-like_sf"/>
</dbReference>
<dbReference type="PANTHER" id="PTHR30476">
    <property type="entry name" value="UPF0234 PROTEIN YAJQ"/>
    <property type="match status" value="1"/>
</dbReference>
<dbReference type="RefSeq" id="WP_171153238.1">
    <property type="nucleotide sequence ID" value="NZ_JABENB010000001.1"/>
</dbReference>